<gene>
    <name evidence="1" type="ORF">RRF57_009630</name>
</gene>
<reference evidence="1 2" key="1">
    <citation type="submission" date="2023-10" db="EMBL/GenBank/DDBJ databases">
        <title>Draft genome sequence of Xylaria bambusicola isolate GMP-LS, the root and basal stem rot pathogen of sugarcane in Indonesia.</title>
        <authorList>
            <person name="Selvaraj P."/>
            <person name="Muralishankar V."/>
            <person name="Muruganantham S."/>
            <person name="Sp S."/>
            <person name="Haryani S."/>
            <person name="Lau K.J.X."/>
            <person name="Naqvi N.I."/>
        </authorList>
    </citation>
    <scope>NUCLEOTIDE SEQUENCE [LARGE SCALE GENOMIC DNA]</scope>
    <source>
        <strain evidence="1">GMP-LS</strain>
    </source>
</reference>
<dbReference type="InterPro" id="IPR051678">
    <property type="entry name" value="AGP_Transferase"/>
</dbReference>
<dbReference type="PANTHER" id="PTHR21310">
    <property type="entry name" value="AMINOGLYCOSIDE PHOSPHOTRANSFERASE-RELATED-RELATED"/>
    <property type="match status" value="1"/>
</dbReference>
<evidence type="ECO:0008006" key="3">
    <source>
        <dbReference type="Google" id="ProtNLM"/>
    </source>
</evidence>
<evidence type="ECO:0000313" key="1">
    <source>
        <dbReference type="EMBL" id="KAK5633916.1"/>
    </source>
</evidence>
<dbReference type="EMBL" id="JAWHQM010000037">
    <property type="protein sequence ID" value="KAK5633916.1"/>
    <property type="molecule type" value="Genomic_DNA"/>
</dbReference>
<keyword evidence="2" id="KW-1185">Reference proteome</keyword>
<name>A0AAN7UVX3_9PEZI</name>
<sequence length="417" mass="47896">MLREETDVPVPEVIDADCRPDNEVGVPWLLMEYVTGRRLDDVWFGRDKQRDIDISRNALKQRRQTILRNVAKAMLELGKYEFDTGGALVFDRHHGGLVNTTTTPLREIDVKAMVLRWFSDEDCSALPLYCRMEPWEHTWDMYTAFLDAWPPGTVAERGVDRLLRLLLGLIDEPGAKLSKEGVSYAMAISKKGRQREMKKKFVLTHPDLSMRNIILAEDSTTIKAILGGTARGLHRGVSGTRHYRAGSSVIFNPFVWGWEPAADFWKLGQRGADRGNCFEDPPWVLRELREFYASVVREERERQKRKMRKIRVTGHENAYHQNENSGDENDGDVDIDITKQSLLTLTLDAAIRDPRCRAPALRRLLEKCSRPFEELDFDFFVDTLGEGYEIDGHKLKYLANNVKELLDKGFVRGAVVW</sequence>
<comment type="caution">
    <text evidence="1">The sequence shown here is derived from an EMBL/GenBank/DDBJ whole genome shotgun (WGS) entry which is preliminary data.</text>
</comment>
<dbReference type="AlphaFoldDB" id="A0AAN7UVX3"/>
<dbReference type="SUPFAM" id="SSF56112">
    <property type="entry name" value="Protein kinase-like (PK-like)"/>
    <property type="match status" value="1"/>
</dbReference>
<dbReference type="Proteomes" id="UP001305414">
    <property type="component" value="Unassembled WGS sequence"/>
</dbReference>
<dbReference type="InterPro" id="IPR011009">
    <property type="entry name" value="Kinase-like_dom_sf"/>
</dbReference>
<accession>A0AAN7UVX3</accession>
<dbReference type="PANTHER" id="PTHR21310:SF51">
    <property type="entry name" value="AMINOGLYCOSIDE PHOSPHOTRANSFERASE DOMAIN-CONTAINING PROTEIN"/>
    <property type="match status" value="1"/>
</dbReference>
<organism evidence="1 2">
    <name type="scientific">Xylaria bambusicola</name>
    <dbReference type="NCBI Taxonomy" id="326684"/>
    <lineage>
        <taxon>Eukaryota</taxon>
        <taxon>Fungi</taxon>
        <taxon>Dikarya</taxon>
        <taxon>Ascomycota</taxon>
        <taxon>Pezizomycotina</taxon>
        <taxon>Sordariomycetes</taxon>
        <taxon>Xylariomycetidae</taxon>
        <taxon>Xylariales</taxon>
        <taxon>Xylariaceae</taxon>
        <taxon>Xylaria</taxon>
    </lineage>
</organism>
<protein>
    <recommendedName>
        <fullName evidence="3">Protein kinase domain-containing protein</fullName>
    </recommendedName>
</protein>
<evidence type="ECO:0000313" key="2">
    <source>
        <dbReference type="Proteomes" id="UP001305414"/>
    </source>
</evidence>
<proteinExistence type="predicted"/>